<dbReference type="PANTHER" id="PTHR43233:SF1">
    <property type="entry name" value="FAMILY N-ACETYLTRANSFERASE, PUTATIVE (AFU_ORTHOLOGUE AFUA_6G03350)-RELATED"/>
    <property type="match status" value="1"/>
</dbReference>
<evidence type="ECO:0000313" key="3">
    <source>
        <dbReference type="Proteomes" id="UP001597458"/>
    </source>
</evidence>
<dbReference type="InterPro" id="IPR016181">
    <property type="entry name" value="Acyl_CoA_acyltransferase"/>
</dbReference>
<dbReference type="PANTHER" id="PTHR43233">
    <property type="entry name" value="FAMILY N-ACETYLTRANSFERASE, PUTATIVE (AFU_ORTHOLOGUE AFUA_6G03350)-RELATED"/>
    <property type="match status" value="1"/>
</dbReference>
<gene>
    <name evidence="2" type="ORF">ACFSTF_02175</name>
</gene>
<dbReference type="GO" id="GO:0016746">
    <property type="term" value="F:acyltransferase activity"/>
    <property type="evidence" value="ECO:0007669"/>
    <property type="project" value="UniProtKB-KW"/>
</dbReference>
<dbReference type="InterPro" id="IPR000182">
    <property type="entry name" value="GNAT_dom"/>
</dbReference>
<keyword evidence="2" id="KW-0012">Acyltransferase</keyword>
<accession>A0ABW5PMU6</accession>
<protein>
    <submittedName>
        <fullName evidence="2">GNAT family N-acetyltransferase</fullName>
        <ecNumber evidence="2">2.3.-.-</ecNumber>
    </submittedName>
</protein>
<name>A0ABW5PMU6_9BACI</name>
<comment type="caution">
    <text evidence="2">The sequence shown here is derived from an EMBL/GenBank/DDBJ whole genome shotgun (WGS) entry which is preliminary data.</text>
</comment>
<dbReference type="RefSeq" id="WP_141190779.1">
    <property type="nucleotide sequence ID" value="NZ_JBHUMR010000006.1"/>
</dbReference>
<dbReference type="SUPFAM" id="SSF55729">
    <property type="entry name" value="Acyl-CoA N-acyltransferases (Nat)"/>
    <property type="match status" value="1"/>
</dbReference>
<dbReference type="PROSITE" id="PS51186">
    <property type="entry name" value="GNAT"/>
    <property type="match status" value="1"/>
</dbReference>
<dbReference type="Proteomes" id="UP001597458">
    <property type="component" value="Unassembled WGS sequence"/>
</dbReference>
<dbReference type="EMBL" id="JBHUMR010000006">
    <property type="protein sequence ID" value="MFD2616123.1"/>
    <property type="molecule type" value="Genomic_DNA"/>
</dbReference>
<dbReference type="Pfam" id="PF13508">
    <property type="entry name" value="Acetyltransf_7"/>
    <property type="match status" value="1"/>
</dbReference>
<sequence>MIIPIKDGFTISTNKNDLDINVIYNFLHNEAYWSKGIPMTILEDSIQNSICFGVFNGNPQEGNAKQVGFARLITDLATFAYLADVFILPSYRGIGLSKCLVEQIVNYSGIKNVRKIVLATLDAHDLYSKYGFTPVDPERYMEISHPNIYMQK</sequence>
<feature type="domain" description="N-acetyltransferase" evidence="1">
    <location>
        <begin position="9"/>
        <end position="152"/>
    </location>
</feature>
<proteinExistence type="predicted"/>
<evidence type="ECO:0000259" key="1">
    <source>
        <dbReference type="PROSITE" id="PS51186"/>
    </source>
</evidence>
<organism evidence="2 3">
    <name type="scientific">Terrilactibacillus laevilacticus</name>
    <dbReference type="NCBI Taxonomy" id="1380157"/>
    <lineage>
        <taxon>Bacteria</taxon>
        <taxon>Bacillati</taxon>
        <taxon>Bacillota</taxon>
        <taxon>Bacilli</taxon>
        <taxon>Bacillales</taxon>
        <taxon>Bacillaceae</taxon>
        <taxon>Terrilactibacillus</taxon>
    </lineage>
</organism>
<reference evidence="3" key="1">
    <citation type="journal article" date="2019" name="Int. J. Syst. Evol. Microbiol.">
        <title>The Global Catalogue of Microorganisms (GCM) 10K type strain sequencing project: providing services to taxonomists for standard genome sequencing and annotation.</title>
        <authorList>
            <consortium name="The Broad Institute Genomics Platform"/>
            <consortium name="The Broad Institute Genome Sequencing Center for Infectious Disease"/>
            <person name="Wu L."/>
            <person name="Ma J."/>
        </authorList>
    </citation>
    <scope>NUCLEOTIDE SEQUENCE [LARGE SCALE GENOMIC DNA]</scope>
    <source>
        <strain evidence="3">TISTR 2241</strain>
    </source>
</reference>
<dbReference type="CDD" id="cd04301">
    <property type="entry name" value="NAT_SF"/>
    <property type="match status" value="1"/>
</dbReference>
<evidence type="ECO:0000313" key="2">
    <source>
        <dbReference type="EMBL" id="MFD2616123.1"/>
    </source>
</evidence>
<dbReference type="EC" id="2.3.-.-" evidence="2"/>
<dbReference type="Gene3D" id="3.40.630.30">
    <property type="match status" value="1"/>
</dbReference>
<keyword evidence="2" id="KW-0808">Transferase</keyword>
<keyword evidence="3" id="KW-1185">Reference proteome</keyword>
<dbReference type="InterPro" id="IPR053144">
    <property type="entry name" value="Acetyltransferase_Butenolide"/>
</dbReference>